<name>A0AAV6Y4J3_9LAMI</name>
<evidence type="ECO:0000259" key="1">
    <source>
        <dbReference type="Pfam" id="PF11883"/>
    </source>
</evidence>
<organism evidence="2 3">
    <name type="scientific">Buddleja alternifolia</name>
    <dbReference type="NCBI Taxonomy" id="168488"/>
    <lineage>
        <taxon>Eukaryota</taxon>
        <taxon>Viridiplantae</taxon>
        <taxon>Streptophyta</taxon>
        <taxon>Embryophyta</taxon>
        <taxon>Tracheophyta</taxon>
        <taxon>Spermatophyta</taxon>
        <taxon>Magnoliopsida</taxon>
        <taxon>eudicotyledons</taxon>
        <taxon>Gunneridae</taxon>
        <taxon>Pentapetalae</taxon>
        <taxon>asterids</taxon>
        <taxon>lamiids</taxon>
        <taxon>Lamiales</taxon>
        <taxon>Scrophulariaceae</taxon>
        <taxon>Buddlejeae</taxon>
        <taxon>Buddleja</taxon>
    </lineage>
</organism>
<feature type="domain" description="S-locus receptor kinase C-terminal" evidence="1">
    <location>
        <begin position="66"/>
        <end position="108"/>
    </location>
</feature>
<gene>
    <name evidence="2" type="ORF">BUALT_Bualt03G0127800</name>
</gene>
<dbReference type="Proteomes" id="UP000826271">
    <property type="component" value="Unassembled WGS sequence"/>
</dbReference>
<dbReference type="GO" id="GO:0004674">
    <property type="term" value="F:protein serine/threonine kinase activity"/>
    <property type="evidence" value="ECO:0007669"/>
    <property type="project" value="InterPro"/>
</dbReference>
<accession>A0AAV6Y4J3</accession>
<dbReference type="Pfam" id="PF11883">
    <property type="entry name" value="DUF3403"/>
    <property type="match status" value="1"/>
</dbReference>
<protein>
    <recommendedName>
        <fullName evidence="1">S-locus receptor kinase C-terminal domain-containing protein</fullName>
    </recommendedName>
</protein>
<comment type="caution">
    <text evidence="2">The sequence shown here is derived from an EMBL/GenBank/DDBJ whole genome shotgun (WGS) entry which is preliminary data.</text>
</comment>
<proteinExistence type="predicted"/>
<evidence type="ECO:0000313" key="3">
    <source>
        <dbReference type="Proteomes" id="UP000826271"/>
    </source>
</evidence>
<evidence type="ECO:0000313" key="2">
    <source>
        <dbReference type="EMBL" id="KAG8386235.1"/>
    </source>
</evidence>
<dbReference type="AlphaFoldDB" id="A0AAV6Y4J3"/>
<sequence length="109" mass="11966">MAHGNIDGLGRHAWRRWKLLRRVETMLVLKRGGGNFDGDMLIGVATMAHNIKDDKPSMISVVAMLNNEVQLPEANHPGFFTESQLSAAESSNYAASSTNEITITILEAQ</sequence>
<keyword evidence="3" id="KW-1185">Reference proteome</keyword>
<dbReference type="EMBL" id="WHWC01000003">
    <property type="protein sequence ID" value="KAG8386235.1"/>
    <property type="molecule type" value="Genomic_DNA"/>
</dbReference>
<dbReference type="InterPro" id="IPR021820">
    <property type="entry name" value="S-locus_recpt_kinase_C"/>
</dbReference>
<reference evidence="2" key="1">
    <citation type="submission" date="2019-10" db="EMBL/GenBank/DDBJ databases">
        <authorList>
            <person name="Zhang R."/>
            <person name="Pan Y."/>
            <person name="Wang J."/>
            <person name="Ma R."/>
            <person name="Yu S."/>
        </authorList>
    </citation>
    <scope>NUCLEOTIDE SEQUENCE</scope>
    <source>
        <strain evidence="2">LA-IB0</strain>
        <tissue evidence="2">Leaf</tissue>
    </source>
</reference>